<evidence type="ECO:0000256" key="1">
    <source>
        <dbReference type="SAM" id="Phobius"/>
    </source>
</evidence>
<dbReference type="EMBL" id="MK500466">
    <property type="protein sequence ID" value="QBK90134.1"/>
    <property type="molecule type" value="Genomic_DNA"/>
</dbReference>
<sequence length="190" mass="22045">MIFNIGIGIIIGLLISNISYNKLILLLIPILIGGTTYFYLFIDKIYKTILYVKELYNKYNMIIPYTDLIIKSNIEIIEDDTIDIVNDMATITYKRFNKTHKLFIKYDKLLAMNRSKKVIALYEKKIITNNEDDDISKNQEIIEISEKDITQQPGIPYFITANDINATSIEVRTRAGIVIKHFINDENIIL</sequence>
<protein>
    <recommendedName>
        <fullName evidence="3">Transmembrane protein</fullName>
    </recommendedName>
</protein>
<keyword evidence="1" id="KW-1133">Transmembrane helix</keyword>
<reference evidence="2" key="1">
    <citation type="journal article" date="2019" name="MBio">
        <title>Virus Genomes from Deep Sea Sediments Expand the Ocean Megavirome and Support Independent Origins of Viral Gigantism.</title>
        <authorList>
            <person name="Backstrom D."/>
            <person name="Yutin N."/>
            <person name="Jorgensen S.L."/>
            <person name="Dharamshi J."/>
            <person name="Homa F."/>
            <person name="Zaremba-Niedwiedzka K."/>
            <person name="Spang A."/>
            <person name="Wolf Y.I."/>
            <person name="Koonin E.V."/>
            <person name="Ettema T.J."/>
        </authorList>
    </citation>
    <scope>NUCLEOTIDE SEQUENCE</scope>
</reference>
<accession>A0A481Z3V3</accession>
<organism evidence="2">
    <name type="scientific">Pithovirus LCPAC102</name>
    <dbReference type="NCBI Taxonomy" id="2506587"/>
    <lineage>
        <taxon>Viruses</taxon>
        <taxon>Pithoviruses</taxon>
    </lineage>
</organism>
<feature type="transmembrane region" description="Helical" evidence="1">
    <location>
        <begin position="23"/>
        <end position="42"/>
    </location>
</feature>
<keyword evidence="1" id="KW-0472">Membrane</keyword>
<evidence type="ECO:0008006" key="3">
    <source>
        <dbReference type="Google" id="ProtNLM"/>
    </source>
</evidence>
<name>A0A481Z3V3_9VIRU</name>
<gene>
    <name evidence="2" type="ORF">LCPAC102_00440</name>
</gene>
<keyword evidence="1" id="KW-0812">Transmembrane</keyword>
<evidence type="ECO:0000313" key="2">
    <source>
        <dbReference type="EMBL" id="QBK90134.1"/>
    </source>
</evidence>
<proteinExistence type="predicted"/>